<dbReference type="Pfam" id="PF00027">
    <property type="entry name" value="cNMP_binding"/>
    <property type="match status" value="1"/>
</dbReference>
<dbReference type="SMART" id="SM00100">
    <property type="entry name" value="cNMP"/>
    <property type="match status" value="1"/>
</dbReference>
<dbReference type="EMBL" id="JANEYF010000847">
    <property type="protein sequence ID" value="KAJ8967627.1"/>
    <property type="molecule type" value="Genomic_DNA"/>
</dbReference>
<dbReference type="PROSITE" id="PS50042">
    <property type="entry name" value="CNMP_BINDING_3"/>
    <property type="match status" value="1"/>
</dbReference>
<dbReference type="InterPro" id="IPR051413">
    <property type="entry name" value="K/Na_HCN_channel"/>
</dbReference>
<reference evidence="5" key="1">
    <citation type="journal article" date="2023" name="Insect Mol. Biol.">
        <title>Genome sequencing provides insights into the evolution of gene families encoding plant cell wall-degrading enzymes in longhorned beetles.</title>
        <authorList>
            <person name="Shin N.R."/>
            <person name="Okamura Y."/>
            <person name="Kirsch R."/>
            <person name="Pauchet Y."/>
        </authorList>
    </citation>
    <scope>NUCLEOTIDE SEQUENCE</scope>
    <source>
        <strain evidence="5">RBIC_L_NR</strain>
    </source>
</reference>
<keyword evidence="3" id="KW-0812">Transmembrane</keyword>
<dbReference type="InterPro" id="IPR018490">
    <property type="entry name" value="cNMP-bd_dom_sf"/>
</dbReference>
<keyword evidence="3" id="KW-0472">Membrane</keyword>
<feature type="transmembrane region" description="Helical" evidence="3">
    <location>
        <begin position="116"/>
        <end position="136"/>
    </location>
</feature>
<gene>
    <name evidence="5" type="ORF">NQ314_002746</name>
</gene>
<accession>A0AAV8ZNI6</accession>
<evidence type="ECO:0000259" key="4">
    <source>
        <dbReference type="PROSITE" id="PS50042"/>
    </source>
</evidence>
<dbReference type="GO" id="GO:0098855">
    <property type="term" value="C:HCN channel complex"/>
    <property type="evidence" value="ECO:0007669"/>
    <property type="project" value="TreeGrafter"/>
</dbReference>
<dbReference type="PROSITE" id="PS00889">
    <property type="entry name" value="CNMP_BINDING_2"/>
    <property type="match status" value="1"/>
</dbReference>
<proteinExistence type="predicted"/>
<protein>
    <recommendedName>
        <fullName evidence="4">Cyclic nucleotide-binding domain-containing protein</fullName>
    </recommendedName>
</protein>
<dbReference type="AlphaFoldDB" id="A0AAV8ZNI6"/>
<sequence length="570" mass="67147">MSHICTIIWQKEFNKSLNKVNCFQYFKRKLQLCILISPENSLGRKYFKSEDAIRNEQKRQLGISSCVIHPYSVFRTWYTVYLIYLYLSVLITKPLEAAFFKRRFYKEIQYYKEYSLAVDVLSWIDIAINFFTGYVTQKRSTVILNPIRIARKYVFGPYFICDVLSSIPRSAFYYRVTTLKVYQIYGVLAIFSQFKLIRLVTLIVCINRTADYFHIMSKGVLFLFSSLIVSLTIIHWMACLQYLVPRVTRTYFGEYNYTDLTSWTDLPHIQNAKLSSLYITCFFKSSAYILGMHLELFKLKRVEDYLVTIFIYIVGKILLAFIWIILAVTILRSRTLEIKFFEIIGQLEAYLKRKNVPINISDRLLQYYHSAYGEKYFREEIIGNSLSSTLRNEINLHVCKSLIASISLFSKLSSDEVSKVVEYLRPEIFLPRDTIIQHGENGEAMYFVSSGTVAVYTRSGKEICHLQEGSYFGEISLIMKGQKRTATVIAIETTHVYRLNEKDFKRCLLRNVNIVNKMFRHAERRLNENLEIEELYRKTMYRRDTLFNKTSLHKKMSRIVINIIIILLIC</sequence>
<evidence type="ECO:0000256" key="3">
    <source>
        <dbReference type="SAM" id="Phobius"/>
    </source>
</evidence>
<dbReference type="InterPro" id="IPR000595">
    <property type="entry name" value="cNMP-bd_dom"/>
</dbReference>
<dbReference type="InterPro" id="IPR014710">
    <property type="entry name" value="RmlC-like_jellyroll"/>
</dbReference>
<comment type="subcellular location">
    <subcellularLocation>
        <location evidence="1">Cell membrane</location>
        <topology evidence="1">Multi-pass membrane protein</topology>
    </subcellularLocation>
</comment>
<dbReference type="Proteomes" id="UP001162156">
    <property type="component" value="Unassembled WGS sequence"/>
</dbReference>
<dbReference type="GO" id="GO:0005249">
    <property type="term" value="F:voltage-gated potassium channel activity"/>
    <property type="evidence" value="ECO:0007669"/>
    <property type="project" value="TreeGrafter"/>
</dbReference>
<feature type="domain" description="Cyclic nucleotide-binding" evidence="4">
    <location>
        <begin position="408"/>
        <end position="525"/>
    </location>
</feature>
<feature type="transmembrane region" description="Helical" evidence="3">
    <location>
        <begin position="219"/>
        <end position="244"/>
    </location>
</feature>
<evidence type="ECO:0000256" key="1">
    <source>
        <dbReference type="ARBA" id="ARBA00004651"/>
    </source>
</evidence>
<dbReference type="PANTHER" id="PTHR45689">
    <property type="entry name" value="I[[H]] CHANNEL, ISOFORM E"/>
    <property type="match status" value="1"/>
</dbReference>
<keyword evidence="2" id="KW-1003">Cell membrane</keyword>
<dbReference type="PRINTS" id="PR00103">
    <property type="entry name" value="CAMPKINASE"/>
</dbReference>
<dbReference type="Gene3D" id="1.10.287.630">
    <property type="entry name" value="Helix hairpin bin"/>
    <property type="match status" value="1"/>
</dbReference>
<feature type="transmembrane region" description="Helical" evidence="3">
    <location>
        <begin position="305"/>
        <end position="331"/>
    </location>
</feature>
<comment type="caution">
    <text evidence="5">The sequence shown here is derived from an EMBL/GenBank/DDBJ whole genome shotgun (WGS) entry which is preliminary data.</text>
</comment>
<dbReference type="GO" id="GO:0035725">
    <property type="term" value="P:sodium ion transmembrane transport"/>
    <property type="evidence" value="ECO:0007669"/>
    <property type="project" value="TreeGrafter"/>
</dbReference>
<evidence type="ECO:0000313" key="6">
    <source>
        <dbReference type="Proteomes" id="UP001162156"/>
    </source>
</evidence>
<keyword evidence="6" id="KW-1185">Reference proteome</keyword>
<organism evidence="5 6">
    <name type="scientific">Rhamnusium bicolor</name>
    <dbReference type="NCBI Taxonomy" id="1586634"/>
    <lineage>
        <taxon>Eukaryota</taxon>
        <taxon>Metazoa</taxon>
        <taxon>Ecdysozoa</taxon>
        <taxon>Arthropoda</taxon>
        <taxon>Hexapoda</taxon>
        <taxon>Insecta</taxon>
        <taxon>Pterygota</taxon>
        <taxon>Neoptera</taxon>
        <taxon>Endopterygota</taxon>
        <taxon>Coleoptera</taxon>
        <taxon>Polyphaga</taxon>
        <taxon>Cucujiformia</taxon>
        <taxon>Chrysomeloidea</taxon>
        <taxon>Cerambycidae</taxon>
        <taxon>Lepturinae</taxon>
        <taxon>Rhagiini</taxon>
        <taxon>Rhamnusium</taxon>
    </lineage>
</organism>
<dbReference type="SUPFAM" id="SSF51206">
    <property type="entry name" value="cAMP-binding domain-like"/>
    <property type="match status" value="1"/>
</dbReference>
<dbReference type="InterPro" id="IPR013621">
    <property type="entry name" value="Ion_trans_N"/>
</dbReference>
<dbReference type="Pfam" id="PF08412">
    <property type="entry name" value="Ion_trans_N"/>
    <property type="match status" value="1"/>
</dbReference>
<dbReference type="Gene3D" id="2.60.120.10">
    <property type="entry name" value="Jelly Rolls"/>
    <property type="match status" value="1"/>
</dbReference>
<dbReference type="CDD" id="cd00038">
    <property type="entry name" value="CAP_ED"/>
    <property type="match status" value="1"/>
</dbReference>
<dbReference type="GO" id="GO:0003254">
    <property type="term" value="P:regulation of membrane depolarization"/>
    <property type="evidence" value="ECO:0007669"/>
    <property type="project" value="TreeGrafter"/>
</dbReference>
<evidence type="ECO:0000313" key="5">
    <source>
        <dbReference type="EMBL" id="KAJ8967627.1"/>
    </source>
</evidence>
<evidence type="ECO:0000256" key="2">
    <source>
        <dbReference type="ARBA" id="ARBA00022475"/>
    </source>
</evidence>
<name>A0AAV8ZNI6_9CUCU</name>
<dbReference type="InterPro" id="IPR018488">
    <property type="entry name" value="cNMP-bd_CS"/>
</dbReference>
<dbReference type="PANTHER" id="PTHR45689:SF14">
    <property type="entry name" value="CYCLIC NUCLEOTIDE-GATED CATION CHANNEL SUBUNIT A-LIKE PROTEIN"/>
    <property type="match status" value="1"/>
</dbReference>
<keyword evidence="3" id="KW-1133">Transmembrane helix</keyword>
<feature type="transmembrane region" description="Helical" evidence="3">
    <location>
        <begin position="77"/>
        <end position="95"/>
    </location>
</feature>
<feature type="transmembrane region" description="Helical" evidence="3">
    <location>
        <begin position="182"/>
        <end position="207"/>
    </location>
</feature>